<name>A0ABP6XNL1_9ACTN</name>
<reference evidence="5" key="1">
    <citation type="journal article" date="2019" name="Int. J. Syst. Evol. Microbiol.">
        <title>The Global Catalogue of Microorganisms (GCM) 10K type strain sequencing project: providing services to taxonomists for standard genome sequencing and annotation.</title>
        <authorList>
            <consortium name="The Broad Institute Genomics Platform"/>
            <consortium name="The Broad Institute Genome Sequencing Center for Infectious Disease"/>
            <person name="Wu L."/>
            <person name="Ma J."/>
        </authorList>
    </citation>
    <scope>NUCLEOTIDE SEQUENCE [LARGE SCALE GENOMIC DNA]</scope>
    <source>
        <strain evidence="5">JCM 16540</strain>
    </source>
</reference>
<evidence type="ECO:0000313" key="4">
    <source>
        <dbReference type="EMBL" id="GAA3568892.1"/>
    </source>
</evidence>
<dbReference type="SUPFAM" id="SSF51735">
    <property type="entry name" value="NAD(P)-binding Rossmann-fold domains"/>
    <property type="match status" value="1"/>
</dbReference>
<evidence type="ECO:0000256" key="2">
    <source>
        <dbReference type="ARBA" id="ARBA00023002"/>
    </source>
</evidence>
<dbReference type="PANTHER" id="PTHR42760">
    <property type="entry name" value="SHORT-CHAIN DEHYDROGENASES/REDUCTASES FAMILY MEMBER"/>
    <property type="match status" value="1"/>
</dbReference>
<dbReference type="PROSITE" id="PS00061">
    <property type="entry name" value="ADH_SHORT"/>
    <property type="match status" value="1"/>
</dbReference>
<dbReference type="PRINTS" id="PR00081">
    <property type="entry name" value="GDHRDH"/>
</dbReference>
<keyword evidence="2" id="KW-0560">Oxidoreductase</keyword>
<comment type="similarity">
    <text evidence="1">Belongs to the short-chain dehydrogenases/reductases (SDR) family.</text>
</comment>
<sequence length="264" mass="26418">MSDAGASARNQADSPVLLVTGAASGIGRATVLAAAAAGYAVGVGTFAGDPYDAAAVVAEVVAIGGRALAVDADVRDSAAMTAAVERLVGEWGRLDAVVANAGVLKRARLEELRDEDWERILDIDLTGVMRTVRAAAPALPAGGAVVLVSSIAGPALGWAGHTPYAAAKAGLLGFLRSAALELGPRGVRVNAVLPGVIESPQSLDPVNSGGPDGLVESARSVPLGRVGQPADVADVIVFLLSDAARYVTAQTLTVDGGLTTVWPG</sequence>
<dbReference type="PRINTS" id="PR00080">
    <property type="entry name" value="SDRFAMILY"/>
</dbReference>
<dbReference type="EMBL" id="BAAAYR010000004">
    <property type="protein sequence ID" value="GAA3568892.1"/>
    <property type="molecule type" value="Genomic_DNA"/>
</dbReference>
<evidence type="ECO:0000256" key="1">
    <source>
        <dbReference type="ARBA" id="ARBA00006484"/>
    </source>
</evidence>
<organism evidence="4 5">
    <name type="scientific">Microlunatus spumicola</name>
    <dbReference type="NCBI Taxonomy" id="81499"/>
    <lineage>
        <taxon>Bacteria</taxon>
        <taxon>Bacillati</taxon>
        <taxon>Actinomycetota</taxon>
        <taxon>Actinomycetes</taxon>
        <taxon>Propionibacteriales</taxon>
        <taxon>Propionibacteriaceae</taxon>
        <taxon>Microlunatus</taxon>
    </lineage>
</organism>
<dbReference type="InterPro" id="IPR057326">
    <property type="entry name" value="KR_dom"/>
</dbReference>
<dbReference type="PANTHER" id="PTHR42760:SF133">
    <property type="entry name" value="3-OXOACYL-[ACYL-CARRIER-PROTEIN] REDUCTASE"/>
    <property type="match status" value="1"/>
</dbReference>
<dbReference type="InterPro" id="IPR020904">
    <property type="entry name" value="Sc_DH/Rdtase_CS"/>
</dbReference>
<evidence type="ECO:0000313" key="5">
    <source>
        <dbReference type="Proteomes" id="UP001500767"/>
    </source>
</evidence>
<comment type="caution">
    <text evidence="4">The sequence shown here is derived from an EMBL/GenBank/DDBJ whole genome shotgun (WGS) entry which is preliminary data.</text>
</comment>
<protein>
    <submittedName>
        <fullName evidence="4">SDR family NAD(P)-dependent oxidoreductase</fullName>
    </submittedName>
</protein>
<evidence type="ECO:0000259" key="3">
    <source>
        <dbReference type="SMART" id="SM00822"/>
    </source>
</evidence>
<accession>A0ABP6XNL1</accession>
<feature type="domain" description="Ketoreductase" evidence="3">
    <location>
        <begin position="15"/>
        <end position="195"/>
    </location>
</feature>
<dbReference type="RefSeq" id="WP_204913124.1">
    <property type="nucleotide sequence ID" value="NZ_BAAAYR010000004.1"/>
</dbReference>
<dbReference type="SMART" id="SM00822">
    <property type="entry name" value="PKS_KR"/>
    <property type="match status" value="1"/>
</dbReference>
<dbReference type="CDD" id="cd05233">
    <property type="entry name" value="SDR_c"/>
    <property type="match status" value="1"/>
</dbReference>
<gene>
    <name evidence="4" type="ORF">GCM10022197_26440</name>
</gene>
<dbReference type="Gene3D" id="3.40.50.720">
    <property type="entry name" value="NAD(P)-binding Rossmann-like Domain"/>
    <property type="match status" value="1"/>
</dbReference>
<keyword evidence="5" id="KW-1185">Reference proteome</keyword>
<dbReference type="Pfam" id="PF13561">
    <property type="entry name" value="adh_short_C2"/>
    <property type="match status" value="1"/>
</dbReference>
<dbReference type="InterPro" id="IPR002347">
    <property type="entry name" value="SDR_fam"/>
</dbReference>
<dbReference type="Proteomes" id="UP001500767">
    <property type="component" value="Unassembled WGS sequence"/>
</dbReference>
<dbReference type="InterPro" id="IPR036291">
    <property type="entry name" value="NAD(P)-bd_dom_sf"/>
</dbReference>
<proteinExistence type="inferred from homology"/>